<reference evidence="6" key="1">
    <citation type="submission" date="2020-01" db="EMBL/GenBank/DDBJ databases">
        <authorList>
            <person name="Meier V. D."/>
            <person name="Meier V D."/>
        </authorList>
    </citation>
    <scope>NUCLEOTIDE SEQUENCE</scope>
    <source>
        <strain evidence="6">HLG_WM_MAG_09</strain>
    </source>
</reference>
<dbReference type="Pfam" id="PF00126">
    <property type="entry name" value="HTH_1"/>
    <property type="match status" value="1"/>
</dbReference>
<accession>A0A6S6SMK1</accession>
<evidence type="ECO:0000313" key="6">
    <source>
        <dbReference type="EMBL" id="CAA6805981.1"/>
    </source>
</evidence>
<evidence type="ECO:0000259" key="5">
    <source>
        <dbReference type="PROSITE" id="PS50931"/>
    </source>
</evidence>
<dbReference type="PANTHER" id="PTHR30126:SF81">
    <property type="entry name" value="HTH-TYPE TRANSCRIPTIONAL REGULATOR ILVY"/>
    <property type="match status" value="1"/>
</dbReference>
<dbReference type="CDD" id="cd08430">
    <property type="entry name" value="PBP2_IlvY"/>
    <property type="match status" value="1"/>
</dbReference>
<protein>
    <submittedName>
        <fullName evidence="6">HTH-type transcriptional regulator IlvY</fullName>
    </submittedName>
</protein>
<dbReference type="Pfam" id="PF03466">
    <property type="entry name" value="LysR_substrate"/>
    <property type="match status" value="1"/>
</dbReference>
<dbReference type="GO" id="GO:0000976">
    <property type="term" value="F:transcription cis-regulatory region binding"/>
    <property type="evidence" value="ECO:0007669"/>
    <property type="project" value="TreeGrafter"/>
</dbReference>
<dbReference type="Gene3D" id="1.10.10.10">
    <property type="entry name" value="Winged helix-like DNA-binding domain superfamily/Winged helix DNA-binding domain"/>
    <property type="match status" value="1"/>
</dbReference>
<dbReference type="PROSITE" id="PS50931">
    <property type="entry name" value="HTH_LYSR"/>
    <property type="match status" value="1"/>
</dbReference>
<dbReference type="SUPFAM" id="SSF46785">
    <property type="entry name" value="Winged helix' DNA-binding domain"/>
    <property type="match status" value="1"/>
</dbReference>
<dbReference type="PANTHER" id="PTHR30126">
    <property type="entry name" value="HTH-TYPE TRANSCRIPTIONAL REGULATOR"/>
    <property type="match status" value="1"/>
</dbReference>
<evidence type="ECO:0000256" key="1">
    <source>
        <dbReference type="ARBA" id="ARBA00009437"/>
    </source>
</evidence>
<evidence type="ECO:0000256" key="4">
    <source>
        <dbReference type="ARBA" id="ARBA00023163"/>
    </source>
</evidence>
<keyword evidence="2" id="KW-0805">Transcription regulation</keyword>
<keyword evidence="3" id="KW-0238">DNA-binding</keyword>
<evidence type="ECO:0000256" key="2">
    <source>
        <dbReference type="ARBA" id="ARBA00023015"/>
    </source>
</evidence>
<feature type="domain" description="HTH lysR-type" evidence="5">
    <location>
        <begin position="7"/>
        <end position="64"/>
    </location>
</feature>
<gene>
    <name evidence="6" type="ORF">HELGO_WM30895</name>
</gene>
<keyword evidence="4" id="KW-0804">Transcription</keyword>
<name>A0A6S6SMK1_9GAMM</name>
<dbReference type="AlphaFoldDB" id="A0A6S6SMK1"/>
<organism evidence="6">
    <name type="scientific">uncultured Thiotrichaceae bacterium</name>
    <dbReference type="NCBI Taxonomy" id="298394"/>
    <lineage>
        <taxon>Bacteria</taxon>
        <taxon>Pseudomonadati</taxon>
        <taxon>Pseudomonadota</taxon>
        <taxon>Gammaproteobacteria</taxon>
        <taxon>Thiotrichales</taxon>
        <taxon>Thiotrichaceae</taxon>
        <taxon>environmental samples</taxon>
    </lineage>
</organism>
<dbReference type="InterPro" id="IPR005119">
    <property type="entry name" value="LysR_subst-bd"/>
</dbReference>
<sequence>MRYDHTMNTRNLRHFLALAEHLHFGQASSACHISISALSRNIRQLEEELGVTLFTRDNRSVALTQEGLKFRQYAREATNSWNIIRHQLIDNSGQLHGEISLYCSVTASYSILFGLLNRLRNEHSGIEIKLHTGGPEHAIARVIEGKEEISIAAHPGTLSRGVVFKPITTSPLLFIAPLENSDSGLPELPPASPEDWTDIPMILAEGGISRNRIDAFFSAMGVSPRIYAQVAGNEAIVSMVSLGLGVGVVPEIVLEHSPMTDNIRVLDVQPELEAYNVGLFTMKKHLKNPLVEAFWGLVN</sequence>
<dbReference type="Gene3D" id="3.40.190.10">
    <property type="entry name" value="Periplasmic binding protein-like II"/>
    <property type="match status" value="2"/>
</dbReference>
<dbReference type="SUPFAM" id="SSF53850">
    <property type="entry name" value="Periplasmic binding protein-like II"/>
    <property type="match status" value="1"/>
</dbReference>
<dbReference type="InterPro" id="IPR036388">
    <property type="entry name" value="WH-like_DNA-bd_sf"/>
</dbReference>
<proteinExistence type="inferred from homology"/>
<evidence type="ECO:0000256" key="3">
    <source>
        <dbReference type="ARBA" id="ARBA00023125"/>
    </source>
</evidence>
<dbReference type="NCBIfam" id="NF008722">
    <property type="entry name" value="PRK11716.1"/>
    <property type="match status" value="1"/>
</dbReference>
<dbReference type="GO" id="GO:0003700">
    <property type="term" value="F:DNA-binding transcription factor activity"/>
    <property type="evidence" value="ECO:0007669"/>
    <property type="project" value="InterPro"/>
</dbReference>
<dbReference type="EMBL" id="CACVAT010000089">
    <property type="protein sequence ID" value="CAA6805981.1"/>
    <property type="molecule type" value="Genomic_DNA"/>
</dbReference>
<dbReference type="InterPro" id="IPR037404">
    <property type="entry name" value="IlvY_PBP2"/>
</dbReference>
<dbReference type="PROSITE" id="PS51257">
    <property type="entry name" value="PROKAR_LIPOPROTEIN"/>
    <property type="match status" value="1"/>
</dbReference>
<comment type="similarity">
    <text evidence="1">Belongs to the LysR transcriptional regulatory family.</text>
</comment>
<dbReference type="FunFam" id="1.10.10.10:FF:000001">
    <property type="entry name" value="LysR family transcriptional regulator"/>
    <property type="match status" value="1"/>
</dbReference>
<dbReference type="InterPro" id="IPR000847">
    <property type="entry name" value="LysR_HTH_N"/>
</dbReference>
<dbReference type="InterPro" id="IPR036390">
    <property type="entry name" value="WH_DNA-bd_sf"/>
</dbReference>